<feature type="compositionally biased region" description="Polar residues" evidence="15">
    <location>
        <begin position="481"/>
        <end position="500"/>
    </location>
</feature>
<dbReference type="SUPFAM" id="SSF56112">
    <property type="entry name" value="Protein kinase-like (PK-like)"/>
    <property type="match status" value="1"/>
</dbReference>
<comment type="catalytic activity">
    <reaction evidence="13">
        <text>L-seryl-[protein] + ATP = O-phospho-L-seryl-[protein] + ADP + H(+)</text>
        <dbReference type="Rhea" id="RHEA:17989"/>
        <dbReference type="Rhea" id="RHEA-COMP:9863"/>
        <dbReference type="Rhea" id="RHEA-COMP:11604"/>
        <dbReference type="ChEBI" id="CHEBI:15378"/>
        <dbReference type="ChEBI" id="CHEBI:29999"/>
        <dbReference type="ChEBI" id="CHEBI:30616"/>
        <dbReference type="ChEBI" id="CHEBI:83421"/>
        <dbReference type="ChEBI" id="CHEBI:456216"/>
        <dbReference type="EC" id="2.7.11.1"/>
    </reaction>
</comment>
<feature type="compositionally biased region" description="Polar residues" evidence="15">
    <location>
        <begin position="920"/>
        <end position="931"/>
    </location>
</feature>
<evidence type="ECO:0000259" key="16">
    <source>
        <dbReference type="PROSITE" id="PS50011"/>
    </source>
</evidence>
<comment type="similarity">
    <text evidence="2">Belongs to the protein kinase superfamily. CAMK Ser/Thr protein kinase family. SNF1 subfamily.</text>
</comment>
<evidence type="ECO:0000256" key="12">
    <source>
        <dbReference type="ARBA" id="ARBA00047899"/>
    </source>
</evidence>
<keyword evidence="5" id="KW-0808">Transferase</keyword>
<feature type="domain" description="Protein kinase" evidence="16">
    <location>
        <begin position="83"/>
        <end position="334"/>
    </location>
</feature>
<dbReference type="GO" id="GO:0007399">
    <property type="term" value="P:nervous system development"/>
    <property type="evidence" value="ECO:0007669"/>
    <property type="project" value="UniProtKB-KW"/>
</dbReference>
<dbReference type="InterPro" id="IPR000719">
    <property type="entry name" value="Prot_kinase_dom"/>
</dbReference>
<feature type="compositionally biased region" description="Low complexity" evidence="15">
    <location>
        <begin position="839"/>
        <end position="852"/>
    </location>
</feature>
<keyword evidence="18" id="KW-1185">Reference proteome</keyword>
<evidence type="ECO:0000313" key="18">
    <source>
        <dbReference type="Proteomes" id="UP001201812"/>
    </source>
</evidence>
<feature type="compositionally biased region" description="Low complexity" evidence="15">
    <location>
        <begin position="561"/>
        <end position="588"/>
    </location>
</feature>
<dbReference type="CDD" id="cd14081">
    <property type="entry name" value="STKc_BRSK1_2"/>
    <property type="match status" value="1"/>
</dbReference>
<evidence type="ECO:0000256" key="13">
    <source>
        <dbReference type="ARBA" id="ARBA00048679"/>
    </source>
</evidence>
<dbReference type="PROSITE" id="PS00107">
    <property type="entry name" value="PROTEIN_KINASE_ATP"/>
    <property type="match status" value="1"/>
</dbReference>
<dbReference type="EC" id="2.7.11.1" evidence="3"/>
<comment type="cofactor">
    <cofactor evidence="1">
        <name>Mg(2+)</name>
        <dbReference type="ChEBI" id="CHEBI:18420"/>
    </cofactor>
</comment>
<comment type="catalytic activity">
    <reaction evidence="12">
        <text>L-threonyl-[protein] + ATP = O-phospho-L-threonyl-[protein] + ADP + H(+)</text>
        <dbReference type="Rhea" id="RHEA:46608"/>
        <dbReference type="Rhea" id="RHEA-COMP:11060"/>
        <dbReference type="Rhea" id="RHEA-COMP:11605"/>
        <dbReference type="ChEBI" id="CHEBI:15378"/>
        <dbReference type="ChEBI" id="CHEBI:30013"/>
        <dbReference type="ChEBI" id="CHEBI:30616"/>
        <dbReference type="ChEBI" id="CHEBI:61977"/>
        <dbReference type="ChEBI" id="CHEBI:456216"/>
        <dbReference type="EC" id="2.7.11.1"/>
    </reaction>
</comment>
<evidence type="ECO:0000256" key="7">
    <source>
        <dbReference type="ARBA" id="ARBA00022741"/>
    </source>
</evidence>
<feature type="region of interest" description="Disordered" evidence="15">
    <location>
        <begin position="622"/>
        <end position="644"/>
    </location>
</feature>
<keyword evidence="9 14" id="KW-0067">ATP-binding</keyword>
<keyword evidence="10" id="KW-0460">Magnesium</keyword>
<evidence type="ECO:0000256" key="4">
    <source>
        <dbReference type="ARBA" id="ARBA00022527"/>
    </source>
</evidence>
<feature type="compositionally biased region" description="Basic and acidic residues" evidence="15">
    <location>
        <begin position="429"/>
        <end position="439"/>
    </location>
</feature>
<evidence type="ECO:0000256" key="2">
    <source>
        <dbReference type="ARBA" id="ARBA00006234"/>
    </source>
</evidence>
<dbReference type="PROSITE" id="PS50011">
    <property type="entry name" value="PROTEIN_KINASE_DOM"/>
    <property type="match status" value="1"/>
</dbReference>
<comment type="caution">
    <text evidence="17">The sequence shown here is derived from an EMBL/GenBank/DDBJ whole genome shotgun (WGS) entry which is preliminary data.</text>
</comment>
<dbReference type="FunFam" id="3.30.200.20:FF:000003">
    <property type="entry name" value="Non-specific serine/threonine protein kinase"/>
    <property type="match status" value="1"/>
</dbReference>
<dbReference type="PANTHER" id="PTHR24346:SF36">
    <property type="entry name" value="SERINE_THREONINE-PROTEIN KINASE BRSK1 ISOFORM X1-RELATED"/>
    <property type="match status" value="1"/>
</dbReference>
<gene>
    <name evidence="17" type="ORF">DdX_02518</name>
</gene>
<dbReference type="PANTHER" id="PTHR24346">
    <property type="entry name" value="MAP/MICROTUBULE AFFINITY-REGULATING KINASE"/>
    <property type="match status" value="1"/>
</dbReference>
<organism evidence="17 18">
    <name type="scientific">Ditylenchus destructor</name>
    <dbReference type="NCBI Taxonomy" id="166010"/>
    <lineage>
        <taxon>Eukaryota</taxon>
        <taxon>Metazoa</taxon>
        <taxon>Ecdysozoa</taxon>
        <taxon>Nematoda</taxon>
        <taxon>Chromadorea</taxon>
        <taxon>Rhabditida</taxon>
        <taxon>Tylenchina</taxon>
        <taxon>Tylenchomorpha</taxon>
        <taxon>Sphaerularioidea</taxon>
        <taxon>Anguinidae</taxon>
        <taxon>Anguininae</taxon>
        <taxon>Ditylenchus</taxon>
    </lineage>
</organism>
<evidence type="ECO:0000256" key="1">
    <source>
        <dbReference type="ARBA" id="ARBA00001946"/>
    </source>
</evidence>
<keyword evidence="7 14" id="KW-0547">Nucleotide-binding</keyword>
<dbReference type="PROSITE" id="PS00108">
    <property type="entry name" value="PROTEIN_KINASE_ST"/>
    <property type="match status" value="1"/>
</dbReference>
<feature type="compositionally biased region" description="Pro residues" evidence="15">
    <location>
        <begin position="879"/>
        <end position="895"/>
    </location>
</feature>
<accession>A0AAD4R643</accession>
<sequence length="1056" mass="115934">MFDVIKEVLGEINTKLNAINEELNAKMSANQGQVQANGASSSSSTSVNNNNAVSANSTGSSAVQKMLANSAANCHQVQYCGPYKLEKTLGKGQTGLVKTGTHIRTGRKVAVKIVNKEKLNESVLQKVEREIAIMKLIEHPHVLHLYDVYENKKYLYLLLEHVSGGELFDYLVRKGRLMAKEARKFFRQIISALDFCHAHNICHRDLKPENLLLDERNNIKVADFGMASLQVDGSMLETSCGSPHYACPEVIRGEKYDGRKADVWSCGVILYALLVGALPFDDDNLRNLLEKVKKGVFHIPHFVPADCQNLLRAMIEVDPNKRISLQEVFHHPWVAGSTKSEPELELPMAQVVQTHIIPAEENIDPDVFRHMNNLGCFKDREKLIAELLSSKHNTEKMVYFLLLDRKRRRPAQEDETEVVLRSSTMHNMDPPRKRTDTSKPRLPVGTTISEARGQPPPLTGLDSQISNAAALLATARQANTSQSSGAPTSTSIPPLSARQGSATTATNYHYYTQPVDPVMLAAAARQVRQSRKDQAYVSNQPTNSIHMQTSMIQTHSTTPESITASCSGIGSSAASSSNSLASSTPGGSITNMLQPQQPGSQPWRSKLSTTIKNSFLGTPRFHRRKFSAGSANGNGAGESDSEESMMLDTSDLVKKSWFGSLTSNMGADRDDIQCVPVEGKSLNEIKAELIRTFLTIHELSHSVIGQNSFKVEYKRGPAMGGGVFSRGIKMQVDIITTDRSNNPDNPFFVVQFTLHTGPVRRFRRLVEHMSSILQATQQRADRSQQRELSMVRPRRLSDSSVSSACSESESCLTNVMLQQKRSQNDRGQDESGFSFDKYTPTSTGKSTTHGSGDSLLTPGIGSANSSKNVSSPNASTSSYPPPPQPSPPALSPRPNPAVGQAFVLNAANRNGANPARIDSPTAQRRNTTGPVLQSGEVPQKINLISPFVRNSRPTAISLRNNRIFFDSNQGSFLPNQQRQMTMSSQYRKYSDNQYVSGEGNGGLVEMDQHTLFGGKHSQFSSANEDHAHIFSSAKQQTLERKPSNNATSQQTSTTIL</sequence>
<dbReference type="Gene3D" id="1.10.510.10">
    <property type="entry name" value="Transferase(Phosphotransferase) domain 1"/>
    <property type="match status" value="1"/>
</dbReference>
<dbReference type="InterPro" id="IPR048622">
    <property type="entry name" value="BRSK1_2-like_UBA"/>
</dbReference>
<feature type="compositionally biased region" description="Low complexity" evidence="15">
    <location>
        <begin position="36"/>
        <end position="55"/>
    </location>
</feature>
<evidence type="ECO:0000256" key="5">
    <source>
        <dbReference type="ARBA" id="ARBA00022679"/>
    </source>
</evidence>
<dbReference type="GO" id="GO:0005524">
    <property type="term" value="F:ATP binding"/>
    <property type="evidence" value="ECO:0007669"/>
    <property type="project" value="UniProtKB-UniRule"/>
</dbReference>
<dbReference type="InterPro" id="IPR008271">
    <property type="entry name" value="Ser/Thr_kinase_AS"/>
</dbReference>
<dbReference type="Proteomes" id="UP001201812">
    <property type="component" value="Unassembled WGS sequence"/>
</dbReference>
<evidence type="ECO:0000313" key="17">
    <source>
        <dbReference type="EMBL" id="KAI1725836.1"/>
    </source>
</evidence>
<feature type="region of interest" description="Disordered" evidence="15">
    <location>
        <begin position="551"/>
        <end position="605"/>
    </location>
</feature>
<evidence type="ECO:0000256" key="15">
    <source>
        <dbReference type="SAM" id="MobiDB-lite"/>
    </source>
</evidence>
<evidence type="ECO:0000256" key="10">
    <source>
        <dbReference type="ARBA" id="ARBA00022842"/>
    </source>
</evidence>
<feature type="compositionally biased region" description="Polar residues" evidence="15">
    <location>
        <begin position="551"/>
        <end position="560"/>
    </location>
</feature>
<dbReference type="GO" id="GO:0005737">
    <property type="term" value="C:cytoplasm"/>
    <property type="evidence" value="ECO:0007669"/>
    <property type="project" value="TreeGrafter"/>
</dbReference>
<dbReference type="GO" id="GO:0035556">
    <property type="term" value="P:intracellular signal transduction"/>
    <property type="evidence" value="ECO:0007669"/>
    <property type="project" value="TreeGrafter"/>
</dbReference>
<dbReference type="InterPro" id="IPR017441">
    <property type="entry name" value="Protein_kinase_ATP_BS"/>
</dbReference>
<evidence type="ECO:0000256" key="8">
    <source>
        <dbReference type="ARBA" id="ARBA00022777"/>
    </source>
</evidence>
<proteinExistence type="inferred from homology"/>
<reference evidence="17" key="1">
    <citation type="submission" date="2022-01" db="EMBL/GenBank/DDBJ databases">
        <title>Genome Sequence Resource for Two Populations of Ditylenchus destructor, the Migratory Endoparasitic Phytonematode.</title>
        <authorList>
            <person name="Zhang H."/>
            <person name="Lin R."/>
            <person name="Xie B."/>
        </authorList>
    </citation>
    <scope>NUCLEOTIDE SEQUENCE</scope>
    <source>
        <strain evidence="17">BazhouSP</strain>
    </source>
</reference>
<dbReference type="Pfam" id="PF21115">
    <property type="entry name" value="UBA_BRSK"/>
    <property type="match status" value="1"/>
</dbReference>
<feature type="compositionally biased region" description="Polar residues" evidence="15">
    <location>
        <begin position="862"/>
        <end position="874"/>
    </location>
</feature>
<keyword evidence="11" id="KW-0524">Neurogenesis</keyword>
<dbReference type="AlphaFoldDB" id="A0AAD4R643"/>
<dbReference type="GO" id="GO:0004674">
    <property type="term" value="F:protein serine/threonine kinase activity"/>
    <property type="evidence" value="ECO:0007669"/>
    <property type="project" value="UniProtKB-KW"/>
</dbReference>
<keyword evidence="6" id="KW-0479">Metal-binding</keyword>
<dbReference type="SMART" id="SM00220">
    <property type="entry name" value="S_TKc"/>
    <property type="match status" value="1"/>
</dbReference>
<evidence type="ECO:0000256" key="14">
    <source>
        <dbReference type="PROSITE-ProRule" id="PRU10141"/>
    </source>
</evidence>
<dbReference type="Pfam" id="PF00069">
    <property type="entry name" value="Pkinase"/>
    <property type="match status" value="1"/>
</dbReference>
<feature type="compositionally biased region" description="Polar residues" evidence="15">
    <location>
        <begin position="589"/>
        <end position="605"/>
    </location>
</feature>
<evidence type="ECO:0000256" key="11">
    <source>
        <dbReference type="ARBA" id="ARBA00022902"/>
    </source>
</evidence>
<evidence type="ECO:0000256" key="9">
    <source>
        <dbReference type="ARBA" id="ARBA00022840"/>
    </source>
</evidence>
<feature type="compositionally biased region" description="Low complexity" evidence="15">
    <location>
        <begin position="1047"/>
        <end position="1056"/>
    </location>
</feature>
<feature type="binding site" evidence="14">
    <location>
        <position position="112"/>
    </location>
    <ligand>
        <name>ATP</name>
        <dbReference type="ChEBI" id="CHEBI:30616"/>
    </ligand>
</feature>
<dbReference type="CDD" id="cd14340">
    <property type="entry name" value="UBA_BRSK"/>
    <property type="match status" value="1"/>
</dbReference>
<feature type="region of interest" description="Disordered" evidence="15">
    <location>
        <begin position="31"/>
        <end position="55"/>
    </location>
</feature>
<dbReference type="Pfam" id="PF21122">
    <property type="entry name" value="KA1_BRSK"/>
    <property type="match status" value="1"/>
</dbReference>
<protein>
    <recommendedName>
        <fullName evidence="3">non-specific serine/threonine protein kinase</fullName>
        <ecNumber evidence="3">2.7.11.1</ecNumber>
    </recommendedName>
</protein>
<dbReference type="FunFam" id="1.10.510.10:FF:000064">
    <property type="entry name" value="BR serine/threonine-protein kinase 2"/>
    <property type="match status" value="1"/>
</dbReference>
<name>A0AAD4R643_9BILA</name>
<dbReference type="EMBL" id="JAKKPZ010000002">
    <property type="protein sequence ID" value="KAI1725836.1"/>
    <property type="molecule type" value="Genomic_DNA"/>
</dbReference>
<feature type="region of interest" description="Disordered" evidence="15">
    <location>
        <begin position="476"/>
        <end position="500"/>
    </location>
</feature>
<feature type="region of interest" description="Disordered" evidence="15">
    <location>
        <begin position="775"/>
        <end position="803"/>
    </location>
</feature>
<dbReference type="GO" id="GO:0046872">
    <property type="term" value="F:metal ion binding"/>
    <property type="evidence" value="ECO:0007669"/>
    <property type="project" value="UniProtKB-KW"/>
</dbReference>
<keyword evidence="4" id="KW-0723">Serine/threonine-protein kinase</keyword>
<evidence type="ECO:0000256" key="6">
    <source>
        <dbReference type="ARBA" id="ARBA00022723"/>
    </source>
</evidence>
<dbReference type="InterPro" id="IPR011009">
    <property type="entry name" value="Kinase-like_dom_sf"/>
</dbReference>
<keyword evidence="8 17" id="KW-0418">Kinase</keyword>
<feature type="region of interest" description="Disordered" evidence="15">
    <location>
        <begin position="817"/>
        <end position="897"/>
    </location>
</feature>
<feature type="region of interest" description="Disordered" evidence="15">
    <location>
        <begin position="910"/>
        <end position="931"/>
    </location>
</feature>
<feature type="region of interest" description="Disordered" evidence="15">
    <location>
        <begin position="424"/>
        <end position="459"/>
    </location>
</feature>
<feature type="region of interest" description="Disordered" evidence="15">
    <location>
        <begin position="1033"/>
        <end position="1056"/>
    </location>
</feature>
<evidence type="ECO:0000256" key="3">
    <source>
        <dbReference type="ARBA" id="ARBA00012513"/>
    </source>
</evidence>